<keyword evidence="3 6" id="KW-0812">Transmembrane</keyword>
<evidence type="ECO:0000256" key="4">
    <source>
        <dbReference type="ARBA" id="ARBA00022989"/>
    </source>
</evidence>
<feature type="transmembrane region" description="Helical" evidence="6">
    <location>
        <begin position="234"/>
        <end position="256"/>
    </location>
</feature>
<comment type="caution">
    <text evidence="8">The sequence shown here is derived from an EMBL/GenBank/DDBJ whole genome shotgun (WGS) entry which is preliminary data.</text>
</comment>
<feature type="transmembrane region" description="Helical" evidence="6">
    <location>
        <begin position="174"/>
        <end position="192"/>
    </location>
</feature>
<gene>
    <name evidence="8" type="ORF">ACHAXA_006097</name>
</gene>
<keyword evidence="9" id="KW-1185">Reference proteome</keyword>
<dbReference type="Pfam" id="PF03073">
    <property type="entry name" value="TspO_MBR"/>
    <property type="match status" value="1"/>
</dbReference>
<keyword evidence="7" id="KW-0732">Signal</keyword>
<dbReference type="GO" id="GO:0033013">
    <property type="term" value="P:tetrapyrrole metabolic process"/>
    <property type="evidence" value="ECO:0007669"/>
    <property type="project" value="UniProtKB-ARBA"/>
</dbReference>
<dbReference type="PANTHER" id="PTHR10057">
    <property type="entry name" value="PERIPHERAL-TYPE BENZODIAZEPINE RECEPTOR"/>
    <property type="match status" value="1"/>
</dbReference>
<evidence type="ECO:0000256" key="3">
    <source>
        <dbReference type="ARBA" id="ARBA00022692"/>
    </source>
</evidence>
<feature type="chain" id="PRO_5044875959" evidence="7">
    <location>
        <begin position="28"/>
        <end position="316"/>
    </location>
</feature>
<dbReference type="Gene3D" id="1.20.1260.100">
    <property type="entry name" value="TspO/MBR protein"/>
    <property type="match status" value="1"/>
</dbReference>
<evidence type="ECO:0000256" key="6">
    <source>
        <dbReference type="SAM" id="Phobius"/>
    </source>
</evidence>
<feature type="signal peptide" evidence="7">
    <location>
        <begin position="1"/>
        <end position="27"/>
    </location>
</feature>
<dbReference type="Proteomes" id="UP001530377">
    <property type="component" value="Unassembled WGS sequence"/>
</dbReference>
<dbReference type="PANTHER" id="PTHR10057:SF0">
    <property type="entry name" value="TRANSLOCATOR PROTEIN"/>
    <property type="match status" value="1"/>
</dbReference>
<feature type="transmembrane region" description="Helical" evidence="6">
    <location>
        <begin position="262"/>
        <end position="281"/>
    </location>
</feature>
<dbReference type="AlphaFoldDB" id="A0ABD3SBF1"/>
<comment type="subcellular location">
    <subcellularLocation>
        <location evidence="1">Membrane</location>
        <topology evidence="1">Multi-pass membrane protein</topology>
    </subcellularLocation>
</comment>
<keyword evidence="4 6" id="KW-1133">Transmembrane helix</keyword>
<proteinExistence type="inferred from homology"/>
<protein>
    <submittedName>
        <fullName evidence="8">Uncharacterized protein</fullName>
    </submittedName>
</protein>
<keyword evidence="5 6" id="KW-0472">Membrane</keyword>
<accession>A0ABD3SBF1</accession>
<evidence type="ECO:0000313" key="8">
    <source>
        <dbReference type="EMBL" id="KAL3821677.1"/>
    </source>
</evidence>
<sequence>MRIVPGTPSVSLLAPALFGALLLPIKAFQFPANASPLTVRLDKSSSLAATHRQLNNNRHLRRASALSSASSSSSSTVVNEDPFASPQLDTDALVKYALSAIVELTLFGATFQLFDVAQAQFDARLPFPVVALLFYACSLKSRVFNPLNNQRPDISKAIDGGGSSGFRDRVMPSWTPPGVIFPIMWLLIIGPIRAYSSAVVVTTVGSFMTLPTMAFILHLTVGDVWNTINNTEKRYGASVVGVLCVVLSAANAAYQYSTIDPFAGKLLGGTCLWLVTAAALITDTWRLNPRENGVRVPLFPVKGEAETSFMWGSKKE</sequence>
<evidence type="ECO:0000256" key="1">
    <source>
        <dbReference type="ARBA" id="ARBA00004141"/>
    </source>
</evidence>
<evidence type="ECO:0000256" key="5">
    <source>
        <dbReference type="ARBA" id="ARBA00023136"/>
    </source>
</evidence>
<evidence type="ECO:0000256" key="7">
    <source>
        <dbReference type="SAM" id="SignalP"/>
    </source>
</evidence>
<evidence type="ECO:0000313" key="9">
    <source>
        <dbReference type="Proteomes" id="UP001530377"/>
    </source>
</evidence>
<comment type="similarity">
    <text evidence="2">Belongs to the TspO/BZRP family.</text>
</comment>
<evidence type="ECO:0000256" key="2">
    <source>
        <dbReference type="ARBA" id="ARBA00007524"/>
    </source>
</evidence>
<dbReference type="InterPro" id="IPR004307">
    <property type="entry name" value="TspO_MBR"/>
</dbReference>
<dbReference type="GO" id="GO:0016020">
    <property type="term" value="C:membrane"/>
    <property type="evidence" value="ECO:0007669"/>
    <property type="project" value="UniProtKB-SubCell"/>
</dbReference>
<feature type="transmembrane region" description="Helical" evidence="6">
    <location>
        <begin position="198"/>
        <end position="222"/>
    </location>
</feature>
<name>A0ABD3SBF1_9STRA</name>
<organism evidence="8 9">
    <name type="scientific">Cyclostephanos tholiformis</name>
    <dbReference type="NCBI Taxonomy" id="382380"/>
    <lineage>
        <taxon>Eukaryota</taxon>
        <taxon>Sar</taxon>
        <taxon>Stramenopiles</taxon>
        <taxon>Ochrophyta</taxon>
        <taxon>Bacillariophyta</taxon>
        <taxon>Coscinodiscophyceae</taxon>
        <taxon>Thalassiosirophycidae</taxon>
        <taxon>Stephanodiscales</taxon>
        <taxon>Stephanodiscaceae</taxon>
        <taxon>Cyclostephanos</taxon>
    </lineage>
</organism>
<dbReference type="InterPro" id="IPR038330">
    <property type="entry name" value="TspO/MBR-related_sf"/>
</dbReference>
<dbReference type="EMBL" id="JALLPB020000088">
    <property type="protein sequence ID" value="KAL3821677.1"/>
    <property type="molecule type" value="Genomic_DNA"/>
</dbReference>
<dbReference type="CDD" id="cd15904">
    <property type="entry name" value="TSPO_MBR"/>
    <property type="match status" value="1"/>
</dbReference>
<reference evidence="8 9" key="1">
    <citation type="submission" date="2024-10" db="EMBL/GenBank/DDBJ databases">
        <title>Updated reference genomes for cyclostephanoid diatoms.</title>
        <authorList>
            <person name="Roberts W.R."/>
            <person name="Alverson A.J."/>
        </authorList>
    </citation>
    <scope>NUCLEOTIDE SEQUENCE [LARGE SCALE GENOMIC DNA]</scope>
    <source>
        <strain evidence="8 9">AJA228-03</strain>
    </source>
</reference>